<dbReference type="CDD" id="cd01651">
    <property type="entry name" value="RT_G2_intron"/>
    <property type="match status" value="1"/>
</dbReference>
<dbReference type="InterPro" id="IPR013597">
    <property type="entry name" value="Mat_intron_G2"/>
</dbReference>
<dbReference type="PANTHER" id="PTHR34047:SF10">
    <property type="entry name" value="GROUP II INTRON-ASSOCIATED OPEN READING FRAME"/>
    <property type="match status" value="1"/>
</dbReference>
<dbReference type="SUPFAM" id="SSF56672">
    <property type="entry name" value="DNA/RNA polymerases"/>
    <property type="match status" value="1"/>
</dbReference>
<keyword evidence="3" id="KW-0808">Transferase</keyword>
<dbReference type="InterPro" id="IPR025960">
    <property type="entry name" value="RVT_N"/>
</dbReference>
<dbReference type="GeneID" id="93423764"/>
<dbReference type="Proteomes" id="UP000244925">
    <property type="component" value="Unassembled WGS sequence"/>
</dbReference>
<comment type="caution">
    <text evidence="3">The sequence shown here is derived from an EMBL/GenBank/DDBJ whole genome shotgun (WGS) entry which is preliminary data.</text>
</comment>
<name>A0A2V1IS22_9BACT</name>
<accession>A0A2V1IS22</accession>
<comment type="similarity">
    <text evidence="1">Belongs to the bacterial reverse transcriptase family.</text>
</comment>
<evidence type="ECO:0000313" key="3">
    <source>
        <dbReference type="EMBL" id="PWB06598.1"/>
    </source>
</evidence>
<evidence type="ECO:0000313" key="4">
    <source>
        <dbReference type="Proteomes" id="UP000244925"/>
    </source>
</evidence>
<dbReference type="GO" id="GO:0003964">
    <property type="term" value="F:RNA-directed DNA polymerase activity"/>
    <property type="evidence" value="ECO:0007669"/>
    <property type="project" value="UniProtKB-KW"/>
</dbReference>
<dbReference type="InterPro" id="IPR000477">
    <property type="entry name" value="RT_dom"/>
</dbReference>
<dbReference type="Pfam" id="PF13655">
    <property type="entry name" value="RVT_N"/>
    <property type="match status" value="1"/>
</dbReference>
<keyword evidence="4" id="KW-1185">Reference proteome</keyword>
<protein>
    <submittedName>
        <fullName evidence="3">Group II intron reverse transcriptase/maturase</fullName>
    </submittedName>
</protein>
<dbReference type="InterPro" id="IPR051083">
    <property type="entry name" value="GrpII_Intron_Splice-Mob/Def"/>
</dbReference>
<dbReference type="PANTHER" id="PTHR34047">
    <property type="entry name" value="NUCLEAR INTRON MATURASE 1, MITOCHONDRIAL-RELATED"/>
    <property type="match status" value="1"/>
</dbReference>
<dbReference type="Pfam" id="PF08388">
    <property type="entry name" value="GIIM"/>
    <property type="match status" value="1"/>
</dbReference>
<gene>
    <name evidence="3" type="primary">ltrA</name>
    <name evidence="3" type="ORF">C5O25_09925</name>
</gene>
<evidence type="ECO:0000256" key="1">
    <source>
        <dbReference type="ARBA" id="ARBA00034120"/>
    </source>
</evidence>
<dbReference type="Pfam" id="PF00078">
    <property type="entry name" value="RVT_1"/>
    <property type="match status" value="1"/>
</dbReference>
<sequence>MDEPKNSCASSDHKEATWENIDWNKCEKAVSKLQARIVKAQKEGKFGKVKALQWTLTHSFYAKALAVKRVTSNDGKKTSGVDKVLWSTPKSKYKAIFTLRRRGYKPQPLRRVFIKKHNGKQRPLGIPTMKDRAMQALHLLALEPVSETTADNYSFGFRKERGTADAMARCHTLLAKGYSPQWILEGDIKGCFDHISHDWLMKHIPMDKTILGKWLKCGYIFENEVFPTDEGTPQGGIISPTLANMALDGLQKLLEDNFPWESKKGSTGWYCPKVRLVRFADDFIITGESKELLEHKVKPLVASFLAERGLTLSEEKTLITHIDDGFDFLGFNVRKFNGTLLTRPAKDRVKRMLDKVKREIHRSRGTSQHELIMRLNPILKGWANYYQYSAASETFRKADYLIFKKLWRWGIRRHGNKNRTWIKQRYFHKIDNRDWVFATTKIDSKGEEYFVPLTILFNTKIQTYPQLKCGLNPFDPEWMEYRDKRRTVKMKMSMSGKRTLFNIWKRQNQRCPICGEPITVETPWHTMMSTAKGKNTLSIVHESCYLSVTHKKKCKNERVSE</sequence>
<dbReference type="InterPro" id="IPR030931">
    <property type="entry name" value="Group_II_RT_mat"/>
</dbReference>
<dbReference type="PROSITE" id="PS50878">
    <property type="entry name" value="RT_POL"/>
    <property type="match status" value="1"/>
</dbReference>
<dbReference type="NCBIfam" id="TIGR04416">
    <property type="entry name" value="group_II_RT_mat"/>
    <property type="match status" value="1"/>
</dbReference>
<evidence type="ECO:0000259" key="2">
    <source>
        <dbReference type="PROSITE" id="PS50878"/>
    </source>
</evidence>
<dbReference type="EMBL" id="PUBV01000022">
    <property type="protein sequence ID" value="PWB06598.1"/>
    <property type="molecule type" value="Genomic_DNA"/>
</dbReference>
<keyword evidence="3" id="KW-0548">Nucleotidyltransferase</keyword>
<feature type="domain" description="Reverse transcriptase" evidence="2">
    <location>
        <begin position="95"/>
        <end position="333"/>
    </location>
</feature>
<dbReference type="RefSeq" id="WP_107036603.1">
    <property type="nucleotide sequence ID" value="NZ_CP098825.1"/>
</dbReference>
<reference evidence="4" key="1">
    <citation type="submission" date="2018-02" db="EMBL/GenBank/DDBJ databases">
        <authorList>
            <person name="Clavel T."/>
            <person name="Strowig T."/>
        </authorList>
    </citation>
    <scope>NUCLEOTIDE SEQUENCE [LARGE SCALE GENOMIC DNA]</scope>
    <source>
        <strain evidence="4">DSM 100764</strain>
    </source>
</reference>
<dbReference type="InterPro" id="IPR043502">
    <property type="entry name" value="DNA/RNA_pol_sf"/>
</dbReference>
<proteinExistence type="inferred from homology"/>
<dbReference type="AlphaFoldDB" id="A0A2V1IS22"/>
<organism evidence="3 4">
    <name type="scientific">Paramuribaculum intestinale</name>
    <dbReference type="NCBI Taxonomy" id="2094151"/>
    <lineage>
        <taxon>Bacteria</taxon>
        <taxon>Pseudomonadati</taxon>
        <taxon>Bacteroidota</taxon>
        <taxon>Bacteroidia</taxon>
        <taxon>Bacteroidales</taxon>
        <taxon>Muribaculaceae</taxon>
        <taxon>Paramuribaculum</taxon>
    </lineage>
</organism>
<keyword evidence="3" id="KW-0695">RNA-directed DNA polymerase</keyword>